<dbReference type="Pfam" id="PF02926">
    <property type="entry name" value="THUMP"/>
    <property type="match status" value="1"/>
</dbReference>
<evidence type="ECO:0000256" key="19">
    <source>
        <dbReference type="HAMAP-Rule" id="MF_00021"/>
    </source>
</evidence>
<evidence type="ECO:0000313" key="22">
    <source>
        <dbReference type="Proteomes" id="UP000654279"/>
    </source>
</evidence>
<accession>A0A926HMT4</accession>
<dbReference type="Pfam" id="PF22025">
    <property type="entry name" value="ThiI_fer"/>
    <property type="match status" value="1"/>
</dbReference>
<proteinExistence type="inferred from homology"/>
<evidence type="ECO:0000256" key="8">
    <source>
        <dbReference type="ARBA" id="ARBA00022884"/>
    </source>
</evidence>
<sequence>MEQLILVRFGEIHLKGLNRPYFEHRLVREMKRRLYDEPQAAVEKGDGRYYIRGVQNLDAVMERIRKVFGVHSLSPAIAVEKDISAIRDQAVEMMRDKRPTTFKVKARRADKRFPMTSPEICEEVGGYILENLPGWKVDVHHPEVTLEVEVREQAFLHCETLPAAGGMPVGTNGRAFLLLSGGIDSPVAGYMVAKRGVAIEAVHFFSYPYTGEPAKEKVLTLAKLLSEYAGPVRVHVVPFTKIQQEIYQKCPEGELTVIMRRFMMRIAQGLAQRGKGGALVTGESIGQVASQTMEALAATDAVVDMPVFRPVIGMDKQEIMEIAMKIGTYETSILPYEDCCTVFTPRHPVTRPKLERIEASEKVLDIGALVQEAIDGTEEVTFNAAGRGLDE</sequence>
<comment type="caution">
    <text evidence="21">The sequence shown here is derived from an EMBL/GenBank/DDBJ whole genome shotgun (WGS) entry which is preliminary data.</text>
</comment>
<feature type="binding site" evidence="19">
    <location>
        <begin position="178"/>
        <end position="179"/>
    </location>
    <ligand>
        <name>ATP</name>
        <dbReference type="ChEBI" id="CHEBI:30616"/>
    </ligand>
</feature>
<dbReference type="InterPro" id="IPR020536">
    <property type="entry name" value="ThiI_AANH"/>
</dbReference>
<dbReference type="GO" id="GO:0000049">
    <property type="term" value="F:tRNA binding"/>
    <property type="evidence" value="ECO:0007669"/>
    <property type="project" value="UniProtKB-UniRule"/>
</dbReference>
<feature type="domain" description="THUMP" evidence="20">
    <location>
        <begin position="58"/>
        <end position="161"/>
    </location>
</feature>
<comment type="similarity">
    <text evidence="13 19">Belongs to the ThiI family.</text>
</comment>
<evidence type="ECO:0000313" key="21">
    <source>
        <dbReference type="EMBL" id="MBC8528441.1"/>
    </source>
</evidence>
<reference evidence="21" key="1">
    <citation type="submission" date="2020-08" db="EMBL/GenBank/DDBJ databases">
        <title>Genome public.</title>
        <authorList>
            <person name="Liu C."/>
            <person name="Sun Q."/>
        </authorList>
    </citation>
    <scope>NUCLEOTIDE SEQUENCE</scope>
    <source>
        <strain evidence="21">NSJ-44</strain>
    </source>
</reference>
<dbReference type="InterPro" id="IPR049962">
    <property type="entry name" value="THUMP_ThiI"/>
</dbReference>
<comment type="function">
    <text evidence="12 19">Catalyzes the ATP-dependent transfer of a sulfur to tRNA to produce 4-thiouridine in position 8 of tRNAs, which functions as a near-UV photosensor. Also catalyzes the transfer of sulfur to the sulfur carrier protein ThiS, forming ThiS-thiocarboxylate. This is a step in the synthesis of thiazole, in the thiamine biosynthesis pathway. The sulfur is donated as persulfide by IscS.</text>
</comment>
<dbReference type="InterPro" id="IPR004114">
    <property type="entry name" value="THUMP_dom"/>
</dbReference>
<evidence type="ECO:0000256" key="6">
    <source>
        <dbReference type="ARBA" id="ARBA00022741"/>
    </source>
</evidence>
<dbReference type="InterPro" id="IPR003720">
    <property type="entry name" value="tRNA_STrfase"/>
</dbReference>
<dbReference type="CDD" id="cd11716">
    <property type="entry name" value="THUMP_ThiI"/>
    <property type="match status" value="1"/>
</dbReference>
<dbReference type="GO" id="GO:0005829">
    <property type="term" value="C:cytosol"/>
    <property type="evidence" value="ECO:0007669"/>
    <property type="project" value="TreeGrafter"/>
</dbReference>
<evidence type="ECO:0000256" key="5">
    <source>
        <dbReference type="ARBA" id="ARBA00022679"/>
    </source>
</evidence>
<dbReference type="GO" id="GO:0009228">
    <property type="term" value="P:thiamine biosynthetic process"/>
    <property type="evidence" value="ECO:0007669"/>
    <property type="project" value="UniProtKB-KW"/>
</dbReference>
<comment type="pathway">
    <text evidence="2 19">Cofactor biosynthesis; thiamine diphosphate biosynthesis.</text>
</comment>
<dbReference type="GO" id="GO:0004810">
    <property type="term" value="F:CCA tRNA nucleotidyltransferase activity"/>
    <property type="evidence" value="ECO:0007669"/>
    <property type="project" value="InterPro"/>
</dbReference>
<dbReference type="NCBIfam" id="TIGR00342">
    <property type="entry name" value="tRNA uracil 4-sulfurtransferase ThiI"/>
    <property type="match status" value="1"/>
</dbReference>
<evidence type="ECO:0000256" key="14">
    <source>
        <dbReference type="ARBA" id="ARBA00066827"/>
    </source>
</evidence>
<evidence type="ECO:0000256" key="17">
    <source>
        <dbReference type="ARBA" id="ARBA00077849"/>
    </source>
</evidence>
<gene>
    <name evidence="19 21" type="primary">thiI</name>
    <name evidence="21" type="ORF">H8699_03200</name>
</gene>
<evidence type="ECO:0000256" key="2">
    <source>
        <dbReference type="ARBA" id="ARBA00004948"/>
    </source>
</evidence>
<dbReference type="InterPro" id="IPR054173">
    <property type="entry name" value="ThiI_fer"/>
</dbReference>
<dbReference type="AlphaFoldDB" id="A0A926HMT4"/>
<keyword evidence="7 19" id="KW-0067">ATP-binding</keyword>
<evidence type="ECO:0000256" key="3">
    <source>
        <dbReference type="ARBA" id="ARBA00022490"/>
    </source>
</evidence>
<dbReference type="HAMAP" id="MF_00021">
    <property type="entry name" value="ThiI"/>
    <property type="match status" value="1"/>
</dbReference>
<protein>
    <recommendedName>
        <fullName evidence="15 19">Probable tRNA sulfurtransferase</fullName>
        <ecNumber evidence="14 19">2.8.1.4</ecNumber>
    </recommendedName>
    <alternativeName>
        <fullName evidence="16 19">Sulfur carrier protein ThiS sulfurtransferase</fullName>
    </alternativeName>
    <alternativeName>
        <fullName evidence="17 19">Thiamine biosynthesis protein ThiI</fullName>
    </alternativeName>
    <alternativeName>
        <fullName evidence="18 19">tRNA 4-thiouridine synthase</fullName>
    </alternativeName>
</protein>
<keyword evidence="3 19" id="KW-0963">Cytoplasm</keyword>
<keyword evidence="9 19" id="KW-0784">Thiamine biosynthesis</keyword>
<evidence type="ECO:0000256" key="15">
    <source>
        <dbReference type="ARBA" id="ARBA00071867"/>
    </source>
</evidence>
<dbReference type="RefSeq" id="WP_249284448.1">
    <property type="nucleotide sequence ID" value="NZ_JACRSO010000001.1"/>
</dbReference>
<comment type="catalytic activity">
    <reaction evidence="11 19">
        <text>[ThiS sulfur-carrier protein]-C-terminal Gly-Gly-AMP + S-sulfanyl-L-cysteinyl-[cysteine desulfurase] + AH2 = [ThiS sulfur-carrier protein]-C-terminal-Gly-aminoethanethioate + L-cysteinyl-[cysteine desulfurase] + A + AMP + 2 H(+)</text>
        <dbReference type="Rhea" id="RHEA:43340"/>
        <dbReference type="Rhea" id="RHEA-COMP:12157"/>
        <dbReference type="Rhea" id="RHEA-COMP:12158"/>
        <dbReference type="Rhea" id="RHEA-COMP:12910"/>
        <dbReference type="Rhea" id="RHEA-COMP:19908"/>
        <dbReference type="ChEBI" id="CHEBI:13193"/>
        <dbReference type="ChEBI" id="CHEBI:15378"/>
        <dbReference type="ChEBI" id="CHEBI:17499"/>
        <dbReference type="ChEBI" id="CHEBI:29950"/>
        <dbReference type="ChEBI" id="CHEBI:61963"/>
        <dbReference type="ChEBI" id="CHEBI:90618"/>
        <dbReference type="ChEBI" id="CHEBI:232372"/>
        <dbReference type="ChEBI" id="CHEBI:456215"/>
    </reaction>
</comment>
<feature type="binding site" evidence="19">
    <location>
        <position position="260"/>
    </location>
    <ligand>
        <name>ATP</name>
        <dbReference type="ChEBI" id="CHEBI:30616"/>
    </ligand>
</feature>
<keyword evidence="4 19" id="KW-0820">tRNA-binding</keyword>
<dbReference type="EMBL" id="JACRSO010000001">
    <property type="protein sequence ID" value="MBC8528441.1"/>
    <property type="molecule type" value="Genomic_DNA"/>
</dbReference>
<evidence type="ECO:0000256" key="12">
    <source>
        <dbReference type="ARBA" id="ARBA00058382"/>
    </source>
</evidence>
<evidence type="ECO:0000256" key="4">
    <source>
        <dbReference type="ARBA" id="ARBA00022555"/>
    </source>
</evidence>
<evidence type="ECO:0000256" key="1">
    <source>
        <dbReference type="ARBA" id="ARBA00004496"/>
    </source>
</evidence>
<evidence type="ECO:0000256" key="9">
    <source>
        <dbReference type="ARBA" id="ARBA00022977"/>
    </source>
</evidence>
<dbReference type="GO" id="GO:0005524">
    <property type="term" value="F:ATP binding"/>
    <property type="evidence" value="ECO:0007669"/>
    <property type="project" value="UniProtKB-UniRule"/>
</dbReference>
<dbReference type="GO" id="GO:0052837">
    <property type="term" value="P:thiazole biosynthetic process"/>
    <property type="evidence" value="ECO:0007669"/>
    <property type="project" value="TreeGrafter"/>
</dbReference>
<feature type="binding site" evidence="19">
    <location>
        <begin position="203"/>
        <end position="204"/>
    </location>
    <ligand>
        <name>ATP</name>
        <dbReference type="ChEBI" id="CHEBI:30616"/>
    </ligand>
</feature>
<dbReference type="InterPro" id="IPR049961">
    <property type="entry name" value="ThiI_N"/>
</dbReference>
<dbReference type="InterPro" id="IPR014729">
    <property type="entry name" value="Rossmann-like_a/b/a_fold"/>
</dbReference>
<comment type="catalytic activity">
    <reaction evidence="10 19">
        <text>[ThiI sulfur-carrier protein]-S-sulfanyl-L-cysteine + a uridine in tRNA + 2 reduced [2Fe-2S]-[ferredoxin] + ATP + H(+) = [ThiI sulfur-carrier protein]-L-cysteine + a 4-thiouridine in tRNA + 2 oxidized [2Fe-2S]-[ferredoxin] + AMP + diphosphate</text>
        <dbReference type="Rhea" id="RHEA:24176"/>
        <dbReference type="Rhea" id="RHEA-COMP:10000"/>
        <dbReference type="Rhea" id="RHEA-COMP:10001"/>
        <dbReference type="Rhea" id="RHEA-COMP:13337"/>
        <dbReference type="Rhea" id="RHEA-COMP:13338"/>
        <dbReference type="Rhea" id="RHEA-COMP:13339"/>
        <dbReference type="Rhea" id="RHEA-COMP:13340"/>
        <dbReference type="ChEBI" id="CHEBI:15378"/>
        <dbReference type="ChEBI" id="CHEBI:29950"/>
        <dbReference type="ChEBI" id="CHEBI:30616"/>
        <dbReference type="ChEBI" id="CHEBI:33019"/>
        <dbReference type="ChEBI" id="CHEBI:33737"/>
        <dbReference type="ChEBI" id="CHEBI:33738"/>
        <dbReference type="ChEBI" id="CHEBI:61963"/>
        <dbReference type="ChEBI" id="CHEBI:65315"/>
        <dbReference type="ChEBI" id="CHEBI:136798"/>
        <dbReference type="ChEBI" id="CHEBI:456215"/>
        <dbReference type="EC" id="2.8.1.4"/>
    </reaction>
</comment>
<dbReference type="PANTHER" id="PTHR43209">
    <property type="entry name" value="TRNA SULFURTRANSFERASE"/>
    <property type="match status" value="1"/>
</dbReference>
<dbReference type="GO" id="GO:0009229">
    <property type="term" value="P:thiamine diphosphate biosynthetic process"/>
    <property type="evidence" value="ECO:0007669"/>
    <property type="project" value="UniProtKB-UniRule"/>
</dbReference>
<dbReference type="Gene3D" id="3.40.50.620">
    <property type="entry name" value="HUPs"/>
    <property type="match status" value="1"/>
</dbReference>
<dbReference type="GO" id="GO:0002937">
    <property type="term" value="P:tRNA 4-thiouridine biosynthesis"/>
    <property type="evidence" value="ECO:0007669"/>
    <property type="project" value="TreeGrafter"/>
</dbReference>
<dbReference type="GO" id="GO:0140741">
    <property type="term" value="F:tRNA-uracil-4 sulfurtransferase activity"/>
    <property type="evidence" value="ECO:0007669"/>
    <property type="project" value="UniProtKB-EC"/>
</dbReference>
<keyword evidence="5 19" id="KW-0808">Transferase</keyword>
<evidence type="ECO:0000256" key="13">
    <source>
        <dbReference type="ARBA" id="ARBA00061472"/>
    </source>
</evidence>
<evidence type="ECO:0000256" key="11">
    <source>
        <dbReference type="ARBA" id="ARBA00052330"/>
    </source>
</evidence>
<dbReference type="InterPro" id="IPR050102">
    <property type="entry name" value="tRNA_sulfurtransferase_ThiI"/>
</dbReference>
<dbReference type="Gene3D" id="3.30.2130.30">
    <property type="match status" value="1"/>
</dbReference>
<dbReference type="PROSITE" id="PS51165">
    <property type="entry name" value="THUMP"/>
    <property type="match status" value="1"/>
</dbReference>
<dbReference type="CDD" id="cd01712">
    <property type="entry name" value="PPase_ThiI"/>
    <property type="match status" value="1"/>
</dbReference>
<dbReference type="Pfam" id="PF02568">
    <property type="entry name" value="ThiI"/>
    <property type="match status" value="1"/>
</dbReference>
<dbReference type="SMART" id="SM00981">
    <property type="entry name" value="THUMP"/>
    <property type="match status" value="1"/>
</dbReference>
<dbReference type="Proteomes" id="UP000654279">
    <property type="component" value="Unassembled WGS sequence"/>
</dbReference>
<feature type="binding site" evidence="19">
    <location>
        <position position="291"/>
    </location>
    <ligand>
        <name>ATP</name>
        <dbReference type="ChEBI" id="CHEBI:30616"/>
    </ligand>
</feature>
<dbReference type="SUPFAM" id="SSF143437">
    <property type="entry name" value="THUMP domain-like"/>
    <property type="match status" value="1"/>
</dbReference>
<keyword evidence="8 19" id="KW-0694">RNA-binding</keyword>
<evidence type="ECO:0000256" key="7">
    <source>
        <dbReference type="ARBA" id="ARBA00022840"/>
    </source>
</evidence>
<dbReference type="SUPFAM" id="SSF52402">
    <property type="entry name" value="Adenine nucleotide alpha hydrolases-like"/>
    <property type="match status" value="1"/>
</dbReference>
<name>A0A926HMT4_9FIRM</name>
<dbReference type="PANTHER" id="PTHR43209:SF1">
    <property type="entry name" value="TRNA SULFURTRANSFERASE"/>
    <property type="match status" value="1"/>
</dbReference>
<evidence type="ECO:0000259" key="20">
    <source>
        <dbReference type="PROSITE" id="PS51165"/>
    </source>
</evidence>
<feature type="binding site" evidence="19">
    <location>
        <position position="282"/>
    </location>
    <ligand>
        <name>ATP</name>
        <dbReference type="ChEBI" id="CHEBI:30616"/>
    </ligand>
</feature>
<comment type="subcellular location">
    <subcellularLocation>
        <location evidence="1 19">Cytoplasm</location>
    </subcellularLocation>
</comment>
<organism evidence="21 22">
    <name type="scientific">Luoshenia tenuis</name>
    <dbReference type="NCBI Taxonomy" id="2763654"/>
    <lineage>
        <taxon>Bacteria</taxon>
        <taxon>Bacillati</taxon>
        <taxon>Bacillota</taxon>
        <taxon>Clostridia</taxon>
        <taxon>Christensenellales</taxon>
        <taxon>Christensenellaceae</taxon>
        <taxon>Luoshenia</taxon>
    </lineage>
</organism>
<keyword evidence="22" id="KW-1185">Reference proteome</keyword>
<dbReference type="EC" id="2.8.1.4" evidence="14 19"/>
<keyword evidence="6 19" id="KW-0547">Nucleotide-binding</keyword>
<dbReference type="FunFam" id="3.40.50.620:FF:000053">
    <property type="entry name" value="Probable tRNA sulfurtransferase"/>
    <property type="match status" value="1"/>
</dbReference>
<evidence type="ECO:0000256" key="18">
    <source>
        <dbReference type="ARBA" id="ARBA00080570"/>
    </source>
</evidence>
<evidence type="ECO:0000256" key="10">
    <source>
        <dbReference type="ARBA" id="ARBA00050570"/>
    </source>
</evidence>
<evidence type="ECO:0000256" key="16">
    <source>
        <dbReference type="ARBA" id="ARBA00075337"/>
    </source>
</evidence>